<reference evidence="7 8" key="1">
    <citation type="submission" date="2018-06" db="EMBL/GenBank/DDBJ databases">
        <title>Genomic Encyclopedia of Archaeal and Bacterial Type Strains, Phase II (KMG-II): from individual species to whole genera.</title>
        <authorList>
            <person name="Goeker M."/>
        </authorList>
    </citation>
    <scope>NUCLEOTIDE SEQUENCE [LARGE SCALE GENOMIC DNA]</scope>
    <source>
        <strain evidence="7 8">DSM 29821</strain>
    </source>
</reference>
<comment type="similarity">
    <text evidence="1">Belongs to the sigma-70 factor family. ECF subfamily.</text>
</comment>
<dbReference type="InterPro" id="IPR036388">
    <property type="entry name" value="WH-like_DNA-bd_sf"/>
</dbReference>
<dbReference type="Gene3D" id="1.10.1740.10">
    <property type="match status" value="1"/>
</dbReference>
<dbReference type="Pfam" id="PF04542">
    <property type="entry name" value="Sigma70_r2"/>
    <property type="match status" value="1"/>
</dbReference>
<feature type="domain" description="RNA polymerase sigma-70 region 2" evidence="5">
    <location>
        <begin position="23"/>
        <end position="90"/>
    </location>
</feature>
<dbReference type="AlphaFoldDB" id="A0A327VQW5"/>
<dbReference type="SUPFAM" id="SSF88659">
    <property type="entry name" value="Sigma3 and sigma4 domains of RNA polymerase sigma factors"/>
    <property type="match status" value="1"/>
</dbReference>
<evidence type="ECO:0000313" key="7">
    <source>
        <dbReference type="EMBL" id="RAJ77433.1"/>
    </source>
</evidence>
<dbReference type="Gene3D" id="1.10.10.10">
    <property type="entry name" value="Winged helix-like DNA-binding domain superfamily/Winged helix DNA-binding domain"/>
    <property type="match status" value="1"/>
</dbReference>
<keyword evidence="2" id="KW-0805">Transcription regulation</keyword>
<dbReference type="Pfam" id="PF08281">
    <property type="entry name" value="Sigma70_r4_2"/>
    <property type="match status" value="1"/>
</dbReference>
<comment type="caution">
    <text evidence="7">The sequence shown here is derived from an EMBL/GenBank/DDBJ whole genome shotgun (WGS) entry which is preliminary data.</text>
</comment>
<feature type="domain" description="RNA polymerase sigma factor 70 region 4 type 2" evidence="6">
    <location>
        <begin position="122"/>
        <end position="169"/>
    </location>
</feature>
<name>A0A327VQW5_9BACT</name>
<sequence length="198" mass="23254">MNMKDAELIEQLQDSQVAAFDELYWKYHEAVYRNIFKFVKEETVAQDILQEVFSKLWEKRFDLKADQSVSGWLFVISFHLSVSHIRKKVREHALHQDLLSMSDEGMEGVENLHVQEEQFKLLMKGIEQLSPRKRSIVTLCKLEGKTYAEAAEELNISRHTVKEHLSVAMSLLNDYMQRNGEQKYILLLLFFLNFPDGN</sequence>
<dbReference type="InterPro" id="IPR013324">
    <property type="entry name" value="RNA_pol_sigma_r3/r4-like"/>
</dbReference>
<evidence type="ECO:0000256" key="1">
    <source>
        <dbReference type="ARBA" id="ARBA00010641"/>
    </source>
</evidence>
<dbReference type="NCBIfam" id="TIGR02937">
    <property type="entry name" value="sigma70-ECF"/>
    <property type="match status" value="1"/>
</dbReference>
<proteinExistence type="inferred from homology"/>
<dbReference type="RefSeq" id="WP_111594025.1">
    <property type="nucleotide sequence ID" value="NZ_QLMA01000007.1"/>
</dbReference>
<dbReference type="InterPro" id="IPR007627">
    <property type="entry name" value="RNA_pol_sigma70_r2"/>
</dbReference>
<dbReference type="InterPro" id="IPR014284">
    <property type="entry name" value="RNA_pol_sigma-70_dom"/>
</dbReference>
<evidence type="ECO:0000256" key="3">
    <source>
        <dbReference type="ARBA" id="ARBA00023082"/>
    </source>
</evidence>
<dbReference type="GO" id="GO:0016987">
    <property type="term" value="F:sigma factor activity"/>
    <property type="evidence" value="ECO:0007669"/>
    <property type="project" value="UniProtKB-KW"/>
</dbReference>
<protein>
    <submittedName>
        <fullName evidence="7">RNA polymerase sigma-70 factor (ECF subfamily)</fullName>
    </submittedName>
</protein>
<gene>
    <name evidence="7" type="ORF">CLV59_107200</name>
</gene>
<dbReference type="GO" id="GO:0006352">
    <property type="term" value="P:DNA-templated transcription initiation"/>
    <property type="evidence" value="ECO:0007669"/>
    <property type="project" value="InterPro"/>
</dbReference>
<dbReference type="PANTHER" id="PTHR43133:SF46">
    <property type="entry name" value="RNA POLYMERASE SIGMA-70 FACTOR ECF SUBFAMILY"/>
    <property type="match status" value="1"/>
</dbReference>
<evidence type="ECO:0000259" key="6">
    <source>
        <dbReference type="Pfam" id="PF08281"/>
    </source>
</evidence>
<dbReference type="InterPro" id="IPR039425">
    <property type="entry name" value="RNA_pol_sigma-70-like"/>
</dbReference>
<dbReference type="PANTHER" id="PTHR43133">
    <property type="entry name" value="RNA POLYMERASE ECF-TYPE SIGMA FACTO"/>
    <property type="match status" value="1"/>
</dbReference>
<dbReference type="GO" id="GO:0003677">
    <property type="term" value="F:DNA binding"/>
    <property type="evidence" value="ECO:0007669"/>
    <property type="project" value="InterPro"/>
</dbReference>
<keyword evidence="3" id="KW-0731">Sigma factor</keyword>
<keyword evidence="4" id="KW-0804">Transcription</keyword>
<dbReference type="EMBL" id="QLMA01000007">
    <property type="protein sequence ID" value="RAJ77433.1"/>
    <property type="molecule type" value="Genomic_DNA"/>
</dbReference>
<evidence type="ECO:0000256" key="2">
    <source>
        <dbReference type="ARBA" id="ARBA00023015"/>
    </source>
</evidence>
<dbReference type="InterPro" id="IPR013325">
    <property type="entry name" value="RNA_pol_sigma_r2"/>
</dbReference>
<dbReference type="InterPro" id="IPR013249">
    <property type="entry name" value="RNA_pol_sigma70_r4_t2"/>
</dbReference>
<organism evidence="7 8">
    <name type="scientific">Chitinophaga dinghuensis</name>
    <dbReference type="NCBI Taxonomy" id="1539050"/>
    <lineage>
        <taxon>Bacteria</taxon>
        <taxon>Pseudomonadati</taxon>
        <taxon>Bacteroidota</taxon>
        <taxon>Chitinophagia</taxon>
        <taxon>Chitinophagales</taxon>
        <taxon>Chitinophagaceae</taxon>
        <taxon>Chitinophaga</taxon>
    </lineage>
</organism>
<evidence type="ECO:0000313" key="8">
    <source>
        <dbReference type="Proteomes" id="UP000249819"/>
    </source>
</evidence>
<keyword evidence="8" id="KW-1185">Reference proteome</keyword>
<dbReference type="OrthoDB" id="655312at2"/>
<dbReference type="SUPFAM" id="SSF88946">
    <property type="entry name" value="Sigma2 domain of RNA polymerase sigma factors"/>
    <property type="match status" value="1"/>
</dbReference>
<accession>A0A327VQW5</accession>
<dbReference type="Proteomes" id="UP000249819">
    <property type="component" value="Unassembled WGS sequence"/>
</dbReference>
<evidence type="ECO:0000259" key="5">
    <source>
        <dbReference type="Pfam" id="PF04542"/>
    </source>
</evidence>
<evidence type="ECO:0000256" key="4">
    <source>
        <dbReference type="ARBA" id="ARBA00023163"/>
    </source>
</evidence>